<dbReference type="AlphaFoldDB" id="A0AAN7Z368"/>
<evidence type="ECO:0000256" key="1">
    <source>
        <dbReference type="SAM" id="MobiDB-lite"/>
    </source>
</evidence>
<dbReference type="Gene3D" id="1.10.510.10">
    <property type="entry name" value="Transferase(Phosphotransferase) domain 1"/>
    <property type="match status" value="1"/>
</dbReference>
<feature type="compositionally biased region" description="Low complexity" evidence="1">
    <location>
        <begin position="440"/>
        <end position="476"/>
    </location>
</feature>
<dbReference type="InterPro" id="IPR003124">
    <property type="entry name" value="WH2_dom"/>
</dbReference>
<name>A0AAN7Z368_9MYCE</name>
<feature type="region of interest" description="Disordered" evidence="1">
    <location>
        <begin position="365"/>
        <end position="421"/>
    </location>
</feature>
<accession>A0AAN7Z368</accession>
<dbReference type="PANTHER" id="PTHR46345">
    <property type="entry name" value="INVERTED FORMIN-2"/>
    <property type="match status" value="1"/>
</dbReference>
<reference evidence="4 5" key="1">
    <citation type="submission" date="2023-11" db="EMBL/GenBank/DDBJ databases">
        <title>Dfirmibasis_genome.</title>
        <authorList>
            <person name="Edelbroek B."/>
            <person name="Kjellin J."/>
            <person name="Jerlstrom-Hultqvist J."/>
            <person name="Soderbom F."/>
        </authorList>
    </citation>
    <scope>NUCLEOTIDE SEQUENCE [LARGE SCALE GENOMIC DNA]</scope>
    <source>
        <strain evidence="4 5">TNS-C-14</strain>
    </source>
</reference>
<dbReference type="PANTHER" id="PTHR46345:SF8">
    <property type="entry name" value="FORMIN 3, ISOFORM B"/>
    <property type="match status" value="1"/>
</dbReference>
<proteinExistence type="predicted"/>
<organism evidence="4 5">
    <name type="scientific">Dictyostelium firmibasis</name>
    <dbReference type="NCBI Taxonomy" id="79012"/>
    <lineage>
        <taxon>Eukaryota</taxon>
        <taxon>Amoebozoa</taxon>
        <taxon>Evosea</taxon>
        <taxon>Eumycetozoa</taxon>
        <taxon>Dictyostelia</taxon>
        <taxon>Dictyosteliales</taxon>
        <taxon>Dictyosteliaceae</taxon>
        <taxon>Dictyostelium</taxon>
    </lineage>
</organism>
<evidence type="ECO:0000313" key="4">
    <source>
        <dbReference type="EMBL" id="KAK5582665.1"/>
    </source>
</evidence>
<feature type="compositionally biased region" description="Basic residues" evidence="1">
    <location>
        <begin position="380"/>
        <end position="390"/>
    </location>
</feature>
<keyword evidence="2" id="KW-0812">Transmembrane</keyword>
<sequence length="591" mass="65686">MEFYYYIIIAGVGGLAVLAFIILVVYQLKKSQKVREPLLPREKGNVFVYKRDNQVQEKEEQVMMNARLYLRSTIYSLQDKIPKFGSRLDKVYFGVLGNSLNKLENDRVMAMVPVSKQWPIPLNSEAGRATFRTIVKSLEIHPFISVPLLVDFIPEKHIAVSVRPYYGDRGSLRDFIHKSKPRMPYADKYDTHLQLNEKIISKFGRQILEALIFLKNHNFPYFHLNASNVLVDDQICLISDYENAFLGLEPRFSDFIRAHIEKIDPDVLSFGMVLFEMACGYELENPHSVDISIPAHCYPEVRKVLEAIFKPFYGTPITLEELSKMDFFSHHKFKNLPLHRLTYTSRERDMMDAVIKLNKTFLSSTSKPNTKDLSQPKLKDLKKQKKKRKQLVFTQSYEPIQMETQNNSGTGNESGYAFSTSSSLPSNFLVNVKPANTTSYSLLPNTSTPTSNSNSTNNSLNSSFNSSNNVSTSYSSPPAPAPPTSNNIGSSASPPVSSAPAPPPPPPPPKSAPPPPPPPPPPPKSAPAPPPPPPPKSSGPPPPPPPPGALSSPPPSDSSRRGLLSSIESFSSTKLKKTKTVDKSGPLIKKS</sequence>
<dbReference type="GO" id="GO:0003779">
    <property type="term" value="F:actin binding"/>
    <property type="evidence" value="ECO:0007669"/>
    <property type="project" value="InterPro"/>
</dbReference>
<keyword evidence="2" id="KW-0472">Membrane</keyword>
<feature type="compositionally biased region" description="Polar residues" evidence="1">
    <location>
        <begin position="392"/>
        <end position="421"/>
    </location>
</feature>
<dbReference type="Proteomes" id="UP001344447">
    <property type="component" value="Unassembled WGS sequence"/>
</dbReference>
<dbReference type="InterPro" id="IPR011009">
    <property type="entry name" value="Kinase-like_dom_sf"/>
</dbReference>
<keyword evidence="5" id="KW-1185">Reference proteome</keyword>
<dbReference type="Pfam" id="PF02205">
    <property type="entry name" value="WH2"/>
    <property type="match status" value="1"/>
</dbReference>
<keyword evidence="2" id="KW-1133">Transmembrane helix</keyword>
<comment type="caution">
    <text evidence="4">The sequence shown here is derived from an EMBL/GenBank/DDBJ whole genome shotgun (WGS) entry which is preliminary data.</text>
</comment>
<dbReference type="EMBL" id="JAVFKY010000001">
    <property type="protein sequence ID" value="KAK5582665.1"/>
    <property type="molecule type" value="Genomic_DNA"/>
</dbReference>
<protein>
    <recommendedName>
        <fullName evidence="3">WH2 domain-containing protein</fullName>
    </recommendedName>
</protein>
<evidence type="ECO:0000256" key="2">
    <source>
        <dbReference type="SAM" id="Phobius"/>
    </source>
</evidence>
<dbReference type="SUPFAM" id="SSF56112">
    <property type="entry name" value="Protein kinase-like (PK-like)"/>
    <property type="match status" value="1"/>
</dbReference>
<feature type="region of interest" description="Disordered" evidence="1">
    <location>
        <begin position="440"/>
        <end position="591"/>
    </location>
</feature>
<evidence type="ECO:0000313" key="5">
    <source>
        <dbReference type="Proteomes" id="UP001344447"/>
    </source>
</evidence>
<gene>
    <name evidence="4" type="ORF">RB653_004250</name>
</gene>
<feature type="domain" description="WH2" evidence="3">
    <location>
        <begin position="557"/>
        <end position="585"/>
    </location>
</feature>
<feature type="compositionally biased region" description="Low complexity" evidence="1">
    <location>
        <begin position="489"/>
        <end position="499"/>
    </location>
</feature>
<feature type="transmembrane region" description="Helical" evidence="2">
    <location>
        <begin position="6"/>
        <end position="26"/>
    </location>
</feature>
<feature type="compositionally biased region" description="Pro residues" evidence="1">
    <location>
        <begin position="500"/>
        <end position="556"/>
    </location>
</feature>
<evidence type="ECO:0000259" key="3">
    <source>
        <dbReference type="Pfam" id="PF02205"/>
    </source>
</evidence>
<dbReference type="PRINTS" id="PR01217">
    <property type="entry name" value="PRICHEXTENSN"/>
</dbReference>